<keyword evidence="3" id="KW-1185">Reference proteome</keyword>
<dbReference type="NCBIfam" id="TIGR03162">
    <property type="entry name" value="ribazole_cobC"/>
    <property type="match status" value="1"/>
</dbReference>
<dbReference type="PANTHER" id="PTHR48100">
    <property type="entry name" value="BROAD-SPECIFICITY PHOSPHATASE YOR283W-RELATED"/>
    <property type="match status" value="1"/>
</dbReference>
<evidence type="ECO:0000256" key="1">
    <source>
        <dbReference type="NCBIfam" id="TIGR03162"/>
    </source>
</evidence>
<protein>
    <recommendedName>
        <fullName evidence="1">Alpha-ribazole phosphatase</fullName>
        <ecNumber evidence="1">3.1.3.73</ecNumber>
    </recommendedName>
</protein>
<dbReference type="Gene3D" id="3.40.50.1240">
    <property type="entry name" value="Phosphoglycerate mutase-like"/>
    <property type="match status" value="1"/>
</dbReference>
<comment type="caution">
    <text evidence="2">The sequence shown here is derived from an EMBL/GenBank/DDBJ whole genome shotgun (WGS) entry which is preliminary data.</text>
</comment>
<evidence type="ECO:0000313" key="2">
    <source>
        <dbReference type="EMBL" id="MBC6491000.1"/>
    </source>
</evidence>
<dbReference type="InterPro" id="IPR050275">
    <property type="entry name" value="PGM_Phosphatase"/>
</dbReference>
<dbReference type="SUPFAM" id="SSF53254">
    <property type="entry name" value="Phosphoglycerate mutase-like"/>
    <property type="match status" value="1"/>
</dbReference>
<dbReference type="SMART" id="SM00855">
    <property type="entry name" value="PGAM"/>
    <property type="match status" value="1"/>
</dbReference>
<dbReference type="InterPro" id="IPR013078">
    <property type="entry name" value="His_Pase_superF_clade-1"/>
</dbReference>
<dbReference type="EMBL" id="MBUA01000012">
    <property type="protein sequence ID" value="MBC6491000.1"/>
    <property type="molecule type" value="Genomic_DNA"/>
</dbReference>
<gene>
    <name evidence="2" type="ORF">BC349_08160</name>
</gene>
<dbReference type="CDD" id="cd07067">
    <property type="entry name" value="HP_PGM_like"/>
    <property type="match status" value="1"/>
</dbReference>
<evidence type="ECO:0000313" key="3">
    <source>
        <dbReference type="Proteomes" id="UP000765802"/>
    </source>
</evidence>
<dbReference type="Pfam" id="PF00300">
    <property type="entry name" value="His_Phos_1"/>
    <property type="match status" value="1"/>
</dbReference>
<reference evidence="2 3" key="1">
    <citation type="submission" date="2016-07" db="EMBL/GenBank/DDBJ databases">
        <title>Genome analysis of Flavihumibacter stibioxidans YS-17.</title>
        <authorList>
            <person name="Shi K."/>
            <person name="Han Y."/>
            <person name="Wang G."/>
        </authorList>
    </citation>
    <scope>NUCLEOTIDE SEQUENCE [LARGE SCALE GENOMIC DNA]</scope>
    <source>
        <strain evidence="2 3">YS-17</strain>
    </source>
</reference>
<dbReference type="PANTHER" id="PTHR48100:SF59">
    <property type="entry name" value="ADENOSYLCOBALAMIN_ALPHA-RIBAZOLE PHOSPHATASE"/>
    <property type="match status" value="1"/>
</dbReference>
<name>A0ABR7M7H4_9BACT</name>
<dbReference type="InterPro" id="IPR017578">
    <property type="entry name" value="Ribazole_CobC"/>
</dbReference>
<sequence length="199" mass="22528">MEIYLIRHTRPAVEKGICYGQSDLDVVDSFAEEAEQIREVLPGKISSVYSSPLQRCRKLAEHLFAEPILYHADLMELHCGRWEMMHWDEIPQAELQPWMDDFVTVRVPGGESYEDLYARTVARYKAIAGDALPAAIVAHGGVIRSILSYLTGTPLADSFKRFPLYYGCVVKVDTLTSGFEMLSNIELVTEQHRPTGVRH</sequence>
<accession>A0ABR7M7H4</accession>
<organism evidence="2 3">
    <name type="scientific">Flavihumibacter stibioxidans</name>
    <dbReference type="NCBI Taxonomy" id="1834163"/>
    <lineage>
        <taxon>Bacteria</taxon>
        <taxon>Pseudomonadati</taxon>
        <taxon>Bacteroidota</taxon>
        <taxon>Chitinophagia</taxon>
        <taxon>Chitinophagales</taxon>
        <taxon>Chitinophagaceae</taxon>
        <taxon>Flavihumibacter</taxon>
    </lineage>
</organism>
<dbReference type="RefSeq" id="WP_187256337.1">
    <property type="nucleotide sequence ID" value="NZ_JBHULF010000014.1"/>
</dbReference>
<dbReference type="EC" id="3.1.3.73" evidence="1"/>
<dbReference type="InterPro" id="IPR029033">
    <property type="entry name" value="His_PPase_superfam"/>
</dbReference>
<proteinExistence type="predicted"/>
<dbReference type="Proteomes" id="UP000765802">
    <property type="component" value="Unassembled WGS sequence"/>
</dbReference>